<dbReference type="OrthoDB" id="5988651at2759"/>
<dbReference type="Proteomes" id="UP000236333">
    <property type="component" value="Unassembled WGS sequence"/>
</dbReference>
<dbReference type="AlphaFoldDB" id="A0A2J8AH04"/>
<feature type="region of interest" description="Disordered" evidence="1">
    <location>
        <begin position="22"/>
        <end position="111"/>
    </location>
</feature>
<organism evidence="2 3">
    <name type="scientific">Tetrabaena socialis</name>
    <dbReference type="NCBI Taxonomy" id="47790"/>
    <lineage>
        <taxon>Eukaryota</taxon>
        <taxon>Viridiplantae</taxon>
        <taxon>Chlorophyta</taxon>
        <taxon>core chlorophytes</taxon>
        <taxon>Chlorophyceae</taxon>
        <taxon>CS clade</taxon>
        <taxon>Chlamydomonadales</taxon>
        <taxon>Tetrabaenaceae</taxon>
        <taxon>Tetrabaena</taxon>
    </lineage>
</organism>
<gene>
    <name evidence="2" type="ORF">TSOC_001372</name>
</gene>
<proteinExistence type="predicted"/>
<feature type="compositionally biased region" description="Low complexity" evidence="1">
    <location>
        <begin position="96"/>
        <end position="111"/>
    </location>
</feature>
<comment type="caution">
    <text evidence="2">The sequence shown here is derived from an EMBL/GenBank/DDBJ whole genome shotgun (WGS) entry which is preliminary data.</text>
</comment>
<accession>A0A2J8AH04</accession>
<feature type="compositionally biased region" description="Basic and acidic residues" evidence="1">
    <location>
        <begin position="72"/>
        <end position="93"/>
    </location>
</feature>
<protein>
    <submittedName>
        <fullName evidence="2">Uncharacterized protein</fullName>
    </submittedName>
</protein>
<sequence length="111" mass="11287">MISALPLSRKALVVRCKGACKCPPSAGKGGSSGSNRMTKEDAARIQSSQARAGKDVGKGSFAARAQSTADLHPTKEDAARIQAREARAGRDVGKGSVAARAQSAADSCACK</sequence>
<evidence type="ECO:0000256" key="1">
    <source>
        <dbReference type="SAM" id="MobiDB-lite"/>
    </source>
</evidence>
<keyword evidence="3" id="KW-1185">Reference proteome</keyword>
<evidence type="ECO:0000313" key="3">
    <source>
        <dbReference type="Proteomes" id="UP000236333"/>
    </source>
</evidence>
<evidence type="ECO:0000313" key="2">
    <source>
        <dbReference type="EMBL" id="PNH11791.1"/>
    </source>
</evidence>
<name>A0A2J8AH04_9CHLO</name>
<reference evidence="2 3" key="1">
    <citation type="journal article" date="2017" name="Mol. Biol. Evol.">
        <title>The 4-celled Tetrabaena socialis nuclear genome reveals the essential components for genetic control of cell number at the origin of multicellularity in the volvocine lineage.</title>
        <authorList>
            <person name="Featherston J."/>
            <person name="Arakaki Y."/>
            <person name="Hanschen E.R."/>
            <person name="Ferris P.J."/>
            <person name="Michod R.E."/>
            <person name="Olson B.J.S.C."/>
            <person name="Nozaki H."/>
            <person name="Durand P.M."/>
        </authorList>
    </citation>
    <scope>NUCLEOTIDE SEQUENCE [LARGE SCALE GENOMIC DNA]</scope>
    <source>
        <strain evidence="2 3">NIES-571</strain>
    </source>
</reference>
<dbReference type="EMBL" id="PGGS01000022">
    <property type="protein sequence ID" value="PNH11791.1"/>
    <property type="molecule type" value="Genomic_DNA"/>
</dbReference>